<dbReference type="KEGG" id="kan:IMCC3317_43820"/>
<dbReference type="InterPro" id="IPR023635">
    <property type="entry name" value="Peptide_deformylase"/>
</dbReference>
<dbReference type="Pfam" id="PF01327">
    <property type="entry name" value="Pep_deformylase"/>
    <property type="match status" value="1"/>
</dbReference>
<keyword evidence="4" id="KW-0408">Iron</keyword>
<keyword evidence="2 4" id="KW-0479">Metal-binding</keyword>
<dbReference type="AlphaFoldDB" id="A0A7L4ZQW3"/>
<comment type="catalytic activity">
    <reaction evidence="4">
        <text>N-terminal N-formyl-L-methionyl-[peptide] + H2O = N-terminal L-methionyl-[peptide] + formate</text>
        <dbReference type="Rhea" id="RHEA:24420"/>
        <dbReference type="Rhea" id="RHEA-COMP:10639"/>
        <dbReference type="Rhea" id="RHEA-COMP:10640"/>
        <dbReference type="ChEBI" id="CHEBI:15377"/>
        <dbReference type="ChEBI" id="CHEBI:15740"/>
        <dbReference type="ChEBI" id="CHEBI:49298"/>
        <dbReference type="ChEBI" id="CHEBI:64731"/>
        <dbReference type="EC" id="3.5.1.88"/>
    </reaction>
</comment>
<dbReference type="PIRSF" id="PIRSF004749">
    <property type="entry name" value="Pep_def"/>
    <property type="match status" value="1"/>
</dbReference>
<keyword evidence="4" id="KW-0648">Protein biosynthesis</keyword>
<gene>
    <name evidence="4 5" type="primary">def</name>
    <name evidence="5" type="ORF">IMCC3317_43820</name>
</gene>
<feature type="active site" evidence="4">
    <location>
        <position position="163"/>
    </location>
</feature>
<name>A0A7L4ZQW3_9FLAO</name>
<feature type="binding site" evidence="4">
    <location>
        <position position="166"/>
    </location>
    <ligand>
        <name>Fe cation</name>
        <dbReference type="ChEBI" id="CHEBI:24875"/>
    </ligand>
</feature>
<feature type="binding site" evidence="4">
    <location>
        <position position="120"/>
    </location>
    <ligand>
        <name>Fe cation</name>
        <dbReference type="ChEBI" id="CHEBI:24875"/>
    </ligand>
</feature>
<protein>
    <recommendedName>
        <fullName evidence="4">Peptide deformylase</fullName>
        <shortName evidence="4">PDF</shortName>
        <ecNumber evidence="4">3.5.1.88</ecNumber>
    </recommendedName>
    <alternativeName>
        <fullName evidence="4">Polypeptide deformylase</fullName>
    </alternativeName>
</protein>
<dbReference type="InterPro" id="IPR036821">
    <property type="entry name" value="Peptide_deformylase_sf"/>
</dbReference>
<dbReference type="PANTHER" id="PTHR10458">
    <property type="entry name" value="PEPTIDE DEFORMYLASE"/>
    <property type="match status" value="1"/>
</dbReference>
<dbReference type="PANTHER" id="PTHR10458:SF22">
    <property type="entry name" value="PEPTIDE DEFORMYLASE"/>
    <property type="match status" value="1"/>
</dbReference>
<feature type="binding site" evidence="4">
    <location>
        <position position="162"/>
    </location>
    <ligand>
        <name>Fe cation</name>
        <dbReference type="ChEBI" id="CHEBI:24875"/>
    </ligand>
</feature>
<evidence type="ECO:0000256" key="4">
    <source>
        <dbReference type="HAMAP-Rule" id="MF_00163"/>
    </source>
</evidence>
<dbReference type="NCBIfam" id="TIGR00079">
    <property type="entry name" value="pept_deformyl"/>
    <property type="match status" value="1"/>
</dbReference>
<comment type="cofactor">
    <cofactor evidence="4">
        <name>Fe(2+)</name>
        <dbReference type="ChEBI" id="CHEBI:29033"/>
    </cofactor>
    <text evidence="4">Binds 1 Fe(2+) ion.</text>
</comment>
<dbReference type="SUPFAM" id="SSF56420">
    <property type="entry name" value="Peptide deformylase"/>
    <property type="match status" value="1"/>
</dbReference>
<dbReference type="GO" id="GO:0046872">
    <property type="term" value="F:metal ion binding"/>
    <property type="evidence" value="ECO:0007669"/>
    <property type="project" value="UniProtKB-KW"/>
</dbReference>
<dbReference type="Gene3D" id="3.90.45.10">
    <property type="entry name" value="Peptide deformylase"/>
    <property type="match status" value="1"/>
</dbReference>
<dbReference type="GO" id="GO:0006412">
    <property type="term" value="P:translation"/>
    <property type="evidence" value="ECO:0007669"/>
    <property type="project" value="UniProtKB-UniRule"/>
</dbReference>
<evidence type="ECO:0000256" key="1">
    <source>
        <dbReference type="ARBA" id="ARBA00010759"/>
    </source>
</evidence>
<evidence type="ECO:0000256" key="2">
    <source>
        <dbReference type="ARBA" id="ARBA00022723"/>
    </source>
</evidence>
<accession>A0A7L4ZQW3</accession>
<keyword evidence="3 4" id="KW-0378">Hydrolase</keyword>
<proteinExistence type="inferred from homology"/>
<comment type="similarity">
    <text evidence="1 4">Belongs to the polypeptide deformylase family.</text>
</comment>
<sequence>MQRLFCNLIYTNNTNMIVPIVAFGDPVLRKVSEDITPEYPNLDTLLENMFETMYNAYGVGLAAPQIGLPIRLFMIDATGFAEDEELSEEQRKQLEGMKKVFINAKITERDGEPWVFNEGCLSIPDVREDVFRPESIKIEYMDENFEKHVEEYDGLAARVIQHEYDHIEGILFTDKLSPLKRRLLKGRLTNISRGRIKVDYKMRFPDAKKIR</sequence>
<dbReference type="GO" id="GO:0042586">
    <property type="term" value="F:peptide deformylase activity"/>
    <property type="evidence" value="ECO:0007669"/>
    <property type="project" value="UniProtKB-UniRule"/>
</dbReference>
<dbReference type="EMBL" id="CP019288">
    <property type="protein sequence ID" value="QHI38982.1"/>
    <property type="molecule type" value="Genomic_DNA"/>
</dbReference>
<evidence type="ECO:0000313" key="6">
    <source>
        <dbReference type="Proteomes" id="UP000464657"/>
    </source>
</evidence>
<dbReference type="HAMAP" id="MF_00163">
    <property type="entry name" value="Pep_deformylase"/>
    <property type="match status" value="1"/>
</dbReference>
<comment type="function">
    <text evidence="4">Removes the formyl group from the N-terminal Met of newly synthesized proteins. Requires at least a dipeptide for an efficient rate of reaction. N-terminal L-methionine is a prerequisite for activity but the enzyme has broad specificity at other positions.</text>
</comment>
<dbReference type="CDD" id="cd00487">
    <property type="entry name" value="Pep_deformylase"/>
    <property type="match status" value="1"/>
</dbReference>
<dbReference type="PRINTS" id="PR01576">
    <property type="entry name" value="PDEFORMYLASE"/>
</dbReference>
<organism evidence="5 6">
    <name type="scientific">Kordia antarctica</name>
    <dbReference type="NCBI Taxonomy" id="1218801"/>
    <lineage>
        <taxon>Bacteria</taxon>
        <taxon>Pseudomonadati</taxon>
        <taxon>Bacteroidota</taxon>
        <taxon>Flavobacteriia</taxon>
        <taxon>Flavobacteriales</taxon>
        <taxon>Flavobacteriaceae</taxon>
        <taxon>Kordia</taxon>
    </lineage>
</organism>
<dbReference type="Proteomes" id="UP000464657">
    <property type="component" value="Chromosome"/>
</dbReference>
<reference evidence="5 6" key="1">
    <citation type="journal article" date="2013" name="Int. J. Syst. Evol. Microbiol.">
        <title>Kordia antarctica sp. nov., isolated from Antarctic seawater.</title>
        <authorList>
            <person name="Baek K."/>
            <person name="Choi A."/>
            <person name="Kang I."/>
            <person name="Lee K."/>
            <person name="Cho J.C."/>
        </authorList>
    </citation>
    <scope>NUCLEOTIDE SEQUENCE [LARGE SCALE GENOMIC DNA]</scope>
    <source>
        <strain evidence="5 6">IMCC3317</strain>
    </source>
</reference>
<dbReference type="NCBIfam" id="NF001159">
    <property type="entry name" value="PRK00150.1-3"/>
    <property type="match status" value="1"/>
</dbReference>
<dbReference type="EC" id="3.5.1.88" evidence="4"/>
<keyword evidence="6" id="KW-1185">Reference proteome</keyword>
<evidence type="ECO:0000256" key="3">
    <source>
        <dbReference type="ARBA" id="ARBA00022801"/>
    </source>
</evidence>
<evidence type="ECO:0000313" key="5">
    <source>
        <dbReference type="EMBL" id="QHI38982.1"/>
    </source>
</evidence>